<comment type="caution">
    <text evidence="2">The sequence shown here is derived from an EMBL/GenBank/DDBJ whole genome shotgun (WGS) entry which is preliminary data.</text>
</comment>
<evidence type="ECO:0000256" key="1">
    <source>
        <dbReference type="SAM" id="MobiDB-lite"/>
    </source>
</evidence>
<dbReference type="AlphaFoldDB" id="A0A0L6UVG9"/>
<feature type="region of interest" description="Disordered" evidence="1">
    <location>
        <begin position="53"/>
        <end position="111"/>
    </location>
</feature>
<feature type="region of interest" description="Disordered" evidence="1">
    <location>
        <begin position="129"/>
        <end position="153"/>
    </location>
</feature>
<protein>
    <submittedName>
        <fullName evidence="2">Uncharacterized protein</fullName>
    </submittedName>
</protein>
<dbReference type="Proteomes" id="UP000037035">
    <property type="component" value="Unassembled WGS sequence"/>
</dbReference>
<organism evidence="2 3">
    <name type="scientific">Puccinia sorghi</name>
    <dbReference type="NCBI Taxonomy" id="27349"/>
    <lineage>
        <taxon>Eukaryota</taxon>
        <taxon>Fungi</taxon>
        <taxon>Dikarya</taxon>
        <taxon>Basidiomycota</taxon>
        <taxon>Pucciniomycotina</taxon>
        <taxon>Pucciniomycetes</taxon>
        <taxon>Pucciniales</taxon>
        <taxon>Pucciniaceae</taxon>
        <taxon>Puccinia</taxon>
    </lineage>
</organism>
<dbReference type="EMBL" id="LAVV01008647">
    <property type="protein sequence ID" value="KNZ52257.1"/>
    <property type="molecule type" value="Genomic_DNA"/>
</dbReference>
<feature type="compositionally biased region" description="Polar residues" evidence="1">
    <location>
        <begin position="71"/>
        <end position="88"/>
    </location>
</feature>
<evidence type="ECO:0000313" key="3">
    <source>
        <dbReference type="Proteomes" id="UP000037035"/>
    </source>
</evidence>
<gene>
    <name evidence="2" type="ORF">VP01_3630g2</name>
</gene>
<sequence length="164" mass="17411">MSSPMVSGIKDADLFTSFVSLNTPPRLRAVLGSIFNGTNYPPSPVYDPNAPPVILGRNDPPYDVREGNDDPNISTNLATGKSSDNRFTSPIEEAKPPLDAPAAKPPDPCQHVQPSNTIAFVKKLSPPGQYIVLPSSSSHPGPPGPFDKTKESTACCRSLPCAQN</sequence>
<accession>A0A0L6UVG9</accession>
<keyword evidence="3" id="KW-1185">Reference proteome</keyword>
<name>A0A0L6UVG9_9BASI</name>
<proteinExistence type="predicted"/>
<reference evidence="2 3" key="1">
    <citation type="submission" date="2015-08" db="EMBL/GenBank/DDBJ databases">
        <title>Next Generation Sequencing and Analysis of the Genome of Puccinia sorghi L Schw, the Causal Agent of Maize Common Rust.</title>
        <authorList>
            <person name="Rochi L."/>
            <person name="Burguener G."/>
            <person name="Darino M."/>
            <person name="Turjanski A."/>
            <person name="Kreff E."/>
            <person name="Dieguez M.J."/>
            <person name="Sacco F."/>
        </authorList>
    </citation>
    <scope>NUCLEOTIDE SEQUENCE [LARGE SCALE GENOMIC DNA]</scope>
    <source>
        <strain evidence="2 3">RO10H11247</strain>
    </source>
</reference>
<dbReference type="VEuPathDB" id="FungiDB:VP01_3630g2"/>
<evidence type="ECO:0000313" key="2">
    <source>
        <dbReference type="EMBL" id="KNZ52257.1"/>
    </source>
</evidence>